<dbReference type="GO" id="GO:0055085">
    <property type="term" value="P:transmembrane transport"/>
    <property type="evidence" value="ECO:0007669"/>
    <property type="project" value="InterPro"/>
</dbReference>
<dbReference type="AlphaFoldDB" id="A0A5C5UH30"/>
<dbReference type="Pfam" id="PF00324">
    <property type="entry name" value="AA_permease"/>
    <property type="match status" value="1"/>
</dbReference>
<keyword evidence="5" id="KW-0029">Amino-acid transport</keyword>
<dbReference type="InterPro" id="IPR004841">
    <property type="entry name" value="AA-permease/SLC12A_dom"/>
</dbReference>
<dbReference type="Proteomes" id="UP000320791">
    <property type="component" value="Unassembled WGS sequence"/>
</dbReference>
<feature type="transmembrane region" description="Helical" evidence="8">
    <location>
        <begin position="430"/>
        <end position="450"/>
    </location>
</feature>
<keyword evidence="6 8" id="KW-1133">Transmembrane helix</keyword>
<keyword evidence="3" id="KW-0813">Transport</keyword>
<comment type="caution">
    <text evidence="10">The sequence shown here is derived from an EMBL/GenBank/DDBJ whole genome shotgun (WGS) entry which is preliminary data.</text>
</comment>
<keyword evidence="4 8" id="KW-0812">Transmembrane</keyword>
<organism evidence="10 11">
    <name type="scientific">Corynebacterium canis</name>
    <dbReference type="NCBI Taxonomy" id="679663"/>
    <lineage>
        <taxon>Bacteria</taxon>
        <taxon>Bacillati</taxon>
        <taxon>Actinomycetota</taxon>
        <taxon>Actinomycetes</taxon>
        <taxon>Mycobacteriales</taxon>
        <taxon>Corynebacteriaceae</taxon>
        <taxon>Corynebacterium</taxon>
    </lineage>
</organism>
<proteinExistence type="inferred from homology"/>
<feature type="transmembrane region" description="Helical" evidence="8">
    <location>
        <begin position="150"/>
        <end position="173"/>
    </location>
</feature>
<feature type="transmembrane region" description="Helical" evidence="8">
    <location>
        <begin position="240"/>
        <end position="259"/>
    </location>
</feature>
<sequence>MSNNSLSSGLKVRHLTMMGLGSTIGAGLFLGTGVGIQAAGPAVLLAYLAAGTIAILIMRMLGEMGSVLPASGSFSEYADVGIGHWAGFTQGWVYWLATVAVLGAEITGASAFVGAWFGVAPWIPALIFVVFFGAVNLLRVRAFGEFEFWFAFIKVAMLIAFLVIGVCLILGIIPGATTAGLELIRDEGFMPNGIGGVAGGLLAVAFAFGGIEVVAIAAAESDQPKKSLINAVRSTVTRISVFYLGSVLVIILLLPYSTLGAAKSAADSPFSKVLELAGIPSVVGFMEAIIVLALLSAFNAQLYASSRIMFSLAERHQAPRLFTRVDSRGVPIAAITLSIAISAVMVLLNFLDDSWLLRFMLNSAGASLLIVWGFIAVSQLRLRPRMEALMQGRGEELPIKMWVQPWGTLATLAALIGLALLMLSDAAASIQLYSAAAMVFILIIAGWLTLKAQGINPTDKTPLPGESLSATR</sequence>
<evidence type="ECO:0000256" key="2">
    <source>
        <dbReference type="ARBA" id="ARBA00008583"/>
    </source>
</evidence>
<evidence type="ECO:0000256" key="6">
    <source>
        <dbReference type="ARBA" id="ARBA00022989"/>
    </source>
</evidence>
<protein>
    <submittedName>
        <fullName evidence="10">Amino acid permease</fullName>
    </submittedName>
</protein>
<feature type="transmembrane region" description="Helical" evidence="8">
    <location>
        <begin position="403"/>
        <end position="424"/>
    </location>
</feature>
<dbReference type="PANTHER" id="PTHR43495">
    <property type="entry name" value="GABA PERMEASE"/>
    <property type="match status" value="1"/>
</dbReference>
<keyword evidence="11" id="KW-1185">Reference proteome</keyword>
<dbReference type="PROSITE" id="PS00218">
    <property type="entry name" value="AMINO_ACID_PERMEASE_1"/>
    <property type="match status" value="1"/>
</dbReference>
<feature type="domain" description="Amino acid permease/ SLC12A" evidence="9">
    <location>
        <begin position="14"/>
        <end position="451"/>
    </location>
</feature>
<feature type="transmembrane region" description="Helical" evidence="8">
    <location>
        <begin position="279"/>
        <end position="300"/>
    </location>
</feature>
<dbReference type="PANTHER" id="PTHR43495:SF5">
    <property type="entry name" value="GAMMA-AMINOBUTYRIC ACID PERMEASE"/>
    <property type="match status" value="1"/>
</dbReference>
<feature type="transmembrane region" description="Helical" evidence="8">
    <location>
        <begin position="38"/>
        <end position="58"/>
    </location>
</feature>
<dbReference type="GO" id="GO:0006865">
    <property type="term" value="P:amino acid transport"/>
    <property type="evidence" value="ECO:0007669"/>
    <property type="project" value="UniProtKB-KW"/>
</dbReference>
<evidence type="ECO:0000256" key="1">
    <source>
        <dbReference type="ARBA" id="ARBA00004141"/>
    </source>
</evidence>
<feature type="transmembrane region" description="Helical" evidence="8">
    <location>
        <begin position="330"/>
        <end position="351"/>
    </location>
</feature>
<evidence type="ECO:0000256" key="3">
    <source>
        <dbReference type="ARBA" id="ARBA00022448"/>
    </source>
</evidence>
<comment type="similarity">
    <text evidence="2">Belongs to the amino acid-polyamine-organocation (APC) superfamily. Amino acid transporter (AAT) (TC 2.A.3.1) family.</text>
</comment>
<keyword evidence="7 8" id="KW-0472">Membrane</keyword>
<feature type="transmembrane region" description="Helical" evidence="8">
    <location>
        <begin position="363"/>
        <end position="382"/>
    </location>
</feature>
<evidence type="ECO:0000256" key="7">
    <source>
        <dbReference type="ARBA" id="ARBA00023136"/>
    </source>
</evidence>
<evidence type="ECO:0000256" key="4">
    <source>
        <dbReference type="ARBA" id="ARBA00022692"/>
    </source>
</evidence>
<name>A0A5C5UH30_9CORY</name>
<dbReference type="Gene3D" id="1.20.1740.10">
    <property type="entry name" value="Amino acid/polyamine transporter I"/>
    <property type="match status" value="1"/>
</dbReference>
<gene>
    <name evidence="10" type="ORF">FRX94_07530</name>
</gene>
<feature type="transmembrane region" description="Helical" evidence="8">
    <location>
        <begin position="193"/>
        <end position="219"/>
    </location>
</feature>
<accession>A0A5C5UH30</accession>
<evidence type="ECO:0000313" key="11">
    <source>
        <dbReference type="Proteomes" id="UP000320791"/>
    </source>
</evidence>
<dbReference type="InterPro" id="IPR004840">
    <property type="entry name" value="Amino_acid_permease_CS"/>
</dbReference>
<evidence type="ECO:0000256" key="8">
    <source>
        <dbReference type="SAM" id="Phobius"/>
    </source>
</evidence>
<evidence type="ECO:0000259" key="9">
    <source>
        <dbReference type="Pfam" id="PF00324"/>
    </source>
</evidence>
<feature type="transmembrane region" description="Helical" evidence="8">
    <location>
        <begin position="12"/>
        <end position="32"/>
    </location>
</feature>
<comment type="subcellular location">
    <subcellularLocation>
        <location evidence="1">Membrane</location>
        <topology evidence="1">Multi-pass membrane protein</topology>
    </subcellularLocation>
</comment>
<evidence type="ECO:0000313" key="10">
    <source>
        <dbReference type="EMBL" id="TWT24983.1"/>
    </source>
</evidence>
<dbReference type="OrthoDB" id="5297508at2"/>
<dbReference type="GO" id="GO:0016020">
    <property type="term" value="C:membrane"/>
    <property type="evidence" value="ECO:0007669"/>
    <property type="project" value="UniProtKB-SubCell"/>
</dbReference>
<dbReference type="FunFam" id="1.20.1740.10:FF:000001">
    <property type="entry name" value="Amino acid permease"/>
    <property type="match status" value="1"/>
</dbReference>
<reference evidence="10 11" key="1">
    <citation type="submission" date="2019-08" db="EMBL/GenBank/DDBJ databases">
        <authorList>
            <person name="Lei W."/>
        </authorList>
    </citation>
    <scope>NUCLEOTIDE SEQUENCE [LARGE SCALE GENOMIC DNA]</scope>
    <source>
        <strain evidence="10 11">CCUG 58627</strain>
    </source>
</reference>
<evidence type="ECO:0000256" key="5">
    <source>
        <dbReference type="ARBA" id="ARBA00022970"/>
    </source>
</evidence>
<feature type="transmembrane region" description="Helical" evidence="8">
    <location>
        <begin position="119"/>
        <end position="138"/>
    </location>
</feature>
<dbReference type="PIRSF" id="PIRSF006060">
    <property type="entry name" value="AA_transporter"/>
    <property type="match status" value="1"/>
</dbReference>
<dbReference type="EMBL" id="VOHM01000014">
    <property type="protein sequence ID" value="TWT24983.1"/>
    <property type="molecule type" value="Genomic_DNA"/>
</dbReference>
<dbReference type="RefSeq" id="WP_146324519.1">
    <property type="nucleotide sequence ID" value="NZ_BAABLR010000071.1"/>
</dbReference>